<name>A0A1L9SKB3_9EURO</name>
<keyword evidence="5 6" id="KW-0472">Membrane</keyword>
<keyword evidence="9" id="KW-1185">Reference proteome</keyword>
<proteinExistence type="predicted"/>
<feature type="transmembrane region" description="Helical" evidence="6">
    <location>
        <begin position="141"/>
        <end position="160"/>
    </location>
</feature>
<dbReference type="EMBL" id="KV878340">
    <property type="protein sequence ID" value="OJJ47648.1"/>
    <property type="molecule type" value="Genomic_DNA"/>
</dbReference>
<accession>A0A1L9SKB3</accession>
<evidence type="ECO:0000256" key="1">
    <source>
        <dbReference type="ARBA" id="ARBA00004141"/>
    </source>
</evidence>
<evidence type="ECO:0000313" key="9">
    <source>
        <dbReference type="Proteomes" id="UP000184188"/>
    </source>
</evidence>
<dbReference type="GeneID" id="34609161"/>
<dbReference type="GO" id="GO:0006811">
    <property type="term" value="P:monoatomic ion transport"/>
    <property type="evidence" value="ECO:0007669"/>
    <property type="project" value="UniProtKB-KW"/>
</dbReference>
<evidence type="ECO:0000256" key="5">
    <source>
        <dbReference type="ARBA" id="ARBA00023136"/>
    </source>
</evidence>
<dbReference type="AlphaFoldDB" id="A0A1L9SKB3"/>
<evidence type="ECO:0000256" key="4">
    <source>
        <dbReference type="ARBA" id="ARBA00023065"/>
    </source>
</evidence>
<feature type="transmembrane region" description="Helical" evidence="6">
    <location>
        <begin position="102"/>
        <end position="120"/>
    </location>
</feature>
<dbReference type="Pfam" id="PF01794">
    <property type="entry name" value="Ferric_reduct"/>
    <property type="match status" value="1"/>
</dbReference>
<sequence length="188" mass="20303">MPPDYLHFTKALGHVGLSQLPLQVLMAPASYIDTARPIAPSAVSVLTGLPQSTLTPYHRLVGRLVMAPLLVGHAVLYAFFFLQTPHPAFGTLLSKRIRDLDVQLGLAAAVATILVLLVARPTSQTRGFSFGGATVKTRRQVFYLVHVSLVMVLEAAAYFHVSHAQLFVLESFAASAINMVLMGVNRLG</sequence>
<evidence type="ECO:0000256" key="3">
    <source>
        <dbReference type="ARBA" id="ARBA00022989"/>
    </source>
</evidence>
<gene>
    <name evidence="8" type="ORF">ASPZODRAFT_131200</name>
</gene>
<keyword evidence="4" id="KW-0406">Ion transport</keyword>
<evidence type="ECO:0000313" key="8">
    <source>
        <dbReference type="EMBL" id="OJJ47648.1"/>
    </source>
</evidence>
<feature type="domain" description="Ferric oxidoreductase" evidence="7">
    <location>
        <begin position="12"/>
        <end position="152"/>
    </location>
</feature>
<organism evidence="8 9">
    <name type="scientific">Penicilliopsis zonata CBS 506.65</name>
    <dbReference type="NCBI Taxonomy" id="1073090"/>
    <lineage>
        <taxon>Eukaryota</taxon>
        <taxon>Fungi</taxon>
        <taxon>Dikarya</taxon>
        <taxon>Ascomycota</taxon>
        <taxon>Pezizomycotina</taxon>
        <taxon>Eurotiomycetes</taxon>
        <taxon>Eurotiomycetidae</taxon>
        <taxon>Eurotiales</taxon>
        <taxon>Aspergillaceae</taxon>
        <taxon>Penicilliopsis</taxon>
    </lineage>
</organism>
<dbReference type="Proteomes" id="UP000184188">
    <property type="component" value="Unassembled WGS sequence"/>
</dbReference>
<comment type="subcellular location">
    <subcellularLocation>
        <location evidence="1">Membrane</location>
        <topology evidence="1">Multi-pass membrane protein</topology>
    </subcellularLocation>
</comment>
<evidence type="ECO:0000256" key="6">
    <source>
        <dbReference type="SAM" id="Phobius"/>
    </source>
</evidence>
<reference evidence="9" key="1">
    <citation type="journal article" date="2017" name="Genome Biol.">
        <title>Comparative genomics reveals high biological diversity and specific adaptations in the industrially and medically important fungal genus Aspergillus.</title>
        <authorList>
            <person name="de Vries R.P."/>
            <person name="Riley R."/>
            <person name="Wiebenga A."/>
            <person name="Aguilar-Osorio G."/>
            <person name="Amillis S."/>
            <person name="Uchima C.A."/>
            <person name="Anderluh G."/>
            <person name="Asadollahi M."/>
            <person name="Askin M."/>
            <person name="Barry K."/>
            <person name="Battaglia E."/>
            <person name="Bayram O."/>
            <person name="Benocci T."/>
            <person name="Braus-Stromeyer S.A."/>
            <person name="Caldana C."/>
            <person name="Canovas D."/>
            <person name="Cerqueira G.C."/>
            <person name="Chen F."/>
            <person name="Chen W."/>
            <person name="Choi C."/>
            <person name="Clum A."/>
            <person name="Dos Santos R.A."/>
            <person name="Damasio A.R."/>
            <person name="Diallinas G."/>
            <person name="Emri T."/>
            <person name="Fekete E."/>
            <person name="Flipphi M."/>
            <person name="Freyberg S."/>
            <person name="Gallo A."/>
            <person name="Gournas C."/>
            <person name="Habgood R."/>
            <person name="Hainaut M."/>
            <person name="Harispe M.L."/>
            <person name="Henrissat B."/>
            <person name="Hilden K.S."/>
            <person name="Hope R."/>
            <person name="Hossain A."/>
            <person name="Karabika E."/>
            <person name="Karaffa L."/>
            <person name="Karanyi Z."/>
            <person name="Krasevec N."/>
            <person name="Kuo A."/>
            <person name="Kusch H."/>
            <person name="LaButti K."/>
            <person name="Lagendijk E.L."/>
            <person name="Lapidus A."/>
            <person name="Levasseur A."/>
            <person name="Lindquist E."/>
            <person name="Lipzen A."/>
            <person name="Logrieco A.F."/>
            <person name="MacCabe A."/>
            <person name="Maekelae M.R."/>
            <person name="Malavazi I."/>
            <person name="Melin P."/>
            <person name="Meyer V."/>
            <person name="Mielnichuk N."/>
            <person name="Miskei M."/>
            <person name="Molnar A.P."/>
            <person name="Mule G."/>
            <person name="Ngan C.Y."/>
            <person name="Orejas M."/>
            <person name="Orosz E."/>
            <person name="Ouedraogo J.P."/>
            <person name="Overkamp K.M."/>
            <person name="Park H.-S."/>
            <person name="Perrone G."/>
            <person name="Piumi F."/>
            <person name="Punt P.J."/>
            <person name="Ram A.F."/>
            <person name="Ramon A."/>
            <person name="Rauscher S."/>
            <person name="Record E."/>
            <person name="Riano-Pachon D.M."/>
            <person name="Robert V."/>
            <person name="Roehrig J."/>
            <person name="Ruller R."/>
            <person name="Salamov A."/>
            <person name="Salih N.S."/>
            <person name="Samson R.A."/>
            <person name="Sandor E."/>
            <person name="Sanguinetti M."/>
            <person name="Schuetze T."/>
            <person name="Sepcic K."/>
            <person name="Shelest E."/>
            <person name="Sherlock G."/>
            <person name="Sophianopoulou V."/>
            <person name="Squina F.M."/>
            <person name="Sun H."/>
            <person name="Susca A."/>
            <person name="Todd R.B."/>
            <person name="Tsang A."/>
            <person name="Unkles S.E."/>
            <person name="van de Wiele N."/>
            <person name="van Rossen-Uffink D."/>
            <person name="Oliveira J.V."/>
            <person name="Vesth T.C."/>
            <person name="Visser J."/>
            <person name="Yu J.-H."/>
            <person name="Zhou M."/>
            <person name="Andersen M.R."/>
            <person name="Archer D.B."/>
            <person name="Baker S.E."/>
            <person name="Benoit I."/>
            <person name="Brakhage A.A."/>
            <person name="Braus G.H."/>
            <person name="Fischer R."/>
            <person name="Frisvad J.C."/>
            <person name="Goldman G.H."/>
            <person name="Houbraken J."/>
            <person name="Oakley B."/>
            <person name="Pocsi I."/>
            <person name="Scazzocchio C."/>
            <person name="Seiboth B."/>
            <person name="vanKuyk P.A."/>
            <person name="Wortman J."/>
            <person name="Dyer P.S."/>
            <person name="Grigoriev I.V."/>
        </authorList>
    </citation>
    <scope>NUCLEOTIDE SEQUENCE [LARGE SCALE GENOMIC DNA]</scope>
    <source>
        <strain evidence="9">CBS 506.65</strain>
    </source>
</reference>
<dbReference type="GO" id="GO:0016491">
    <property type="term" value="F:oxidoreductase activity"/>
    <property type="evidence" value="ECO:0007669"/>
    <property type="project" value="UniProtKB-ARBA"/>
</dbReference>
<protein>
    <recommendedName>
        <fullName evidence="7">Ferric oxidoreductase domain-containing protein</fullName>
    </recommendedName>
</protein>
<keyword evidence="4" id="KW-0813">Transport</keyword>
<dbReference type="STRING" id="1073090.A0A1L9SKB3"/>
<keyword evidence="3 6" id="KW-1133">Transmembrane helix</keyword>
<dbReference type="InterPro" id="IPR013130">
    <property type="entry name" value="Fe3_Rdtase_TM_dom"/>
</dbReference>
<keyword evidence="2 6" id="KW-0812">Transmembrane</keyword>
<dbReference type="GO" id="GO:0016020">
    <property type="term" value="C:membrane"/>
    <property type="evidence" value="ECO:0007669"/>
    <property type="project" value="UniProtKB-SubCell"/>
</dbReference>
<feature type="transmembrane region" description="Helical" evidence="6">
    <location>
        <begin position="60"/>
        <end position="82"/>
    </location>
</feature>
<dbReference type="RefSeq" id="XP_022582158.1">
    <property type="nucleotide sequence ID" value="XM_022722696.1"/>
</dbReference>
<dbReference type="VEuPathDB" id="FungiDB:ASPZODRAFT_131200"/>
<dbReference type="OrthoDB" id="10006946at2759"/>
<evidence type="ECO:0000256" key="2">
    <source>
        <dbReference type="ARBA" id="ARBA00022692"/>
    </source>
</evidence>
<evidence type="ECO:0000259" key="7">
    <source>
        <dbReference type="Pfam" id="PF01794"/>
    </source>
</evidence>